<dbReference type="InterPro" id="IPR050138">
    <property type="entry name" value="DHOase/Allantoinase_Hydrolase"/>
</dbReference>
<dbReference type="RefSeq" id="WP_099515287.1">
    <property type="nucleotide sequence ID" value="NZ_CP016619.1"/>
</dbReference>
<dbReference type="PANTHER" id="PTHR43668">
    <property type="entry name" value="ALLANTOINASE"/>
    <property type="match status" value="1"/>
</dbReference>
<sequence length="459" mass="49217">MSVDLVIRGKVATPDAVLENGWVAIEGRTIHSVGTGEAPEARDTHDAGDAYILPGVVDGQTHAGSYLGLPGIEPTTRSAIAGGVTTLVDMPYDNPAPLSSSAQLSAKVEAIHRYAHANVALYGTVMPGQPLDEVSRLIDSGVIGFKISAFESSPTRFPRIDAAMTLDLLEALAATDLPLGLHNEDQEIVRAHVARARVAGSNGIAAHSPSRPPAAELASTAHFLELAASAGAHAHIVHISVPRGFQLVDHYARDGYRATGELCVHYLWFDPERDGNELGPRMKVNPPIRPGQIDALWQELFEGRIAFVSSDHSSWPIDNKFTDSIFDAGAGVPGMETLLPAFFTAAKDRGTDAARMTADQLSARPSRFFGLYPQKGVLQAGADADIAIFEEAETVWDSSRAQDGLRWSPYDGRRFAGRVARTYLGGQLAYDGTSVVNTPGDGRFVARGTSKWFQQDKAR</sequence>
<dbReference type="Pfam" id="PF01979">
    <property type="entry name" value="Amidohydro_1"/>
    <property type="match status" value="1"/>
</dbReference>
<organism evidence="2">
    <name type="scientific">Microvirga ossetica</name>
    <dbReference type="NCBI Taxonomy" id="1882682"/>
    <lineage>
        <taxon>Bacteria</taxon>
        <taxon>Pseudomonadati</taxon>
        <taxon>Pseudomonadota</taxon>
        <taxon>Alphaproteobacteria</taxon>
        <taxon>Hyphomicrobiales</taxon>
        <taxon>Methylobacteriaceae</taxon>
        <taxon>Microvirga</taxon>
    </lineage>
</organism>
<geneLocation type="plasmid" evidence="2">
    <name>unnamed2</name>
</geneLocation>
<dbReference type="GO" id="GO:0004038">
    <property type="term" value="F:allantoinase activity"/>
    <property type="evidence" value="ECO:0007669"/>
    <property type="project" value="TreeGrafter"/>
</dbReference>
<dbReference type="GO" id="GO:0005737">
    <property type="term" value="C:cytoplasm"/>
    <property type="evidence" value="ECO:0007669"/>
    <property type="project" value="TreeGrafter"/>
</dbReference>
<dbReference type="OrthoDB" id="9775759at2"/>
<dbReference type="EMBL" id="CP016619">
    <property type="protein sequence ID" value="ANY84388.1"/>
    <property type="molecule type" value="Genomic_DNA"/>
</dbReference>
<evidence type="ECO:0000313" key="2">
    <source>
        <dbReference type="EMBL" id="ANY84388.1"/>
    </source>
</evidence>
<dbReference type="InterPro" id="IPR032466">
    <property type="entry name" value="Metal_Hydrolase"/>
</dbReference>
<reference evidence="2" key="1">
    <citation type="submission" date="2016-07" db="EMBL/GenBank/DDBJ databases">
        <title>Microvirga ossetica sp. nov. a new species of rhizobia isolated from root nodules of the legume species Vicia alpestris Steven originated from North Ossetia region in the Caucasus.</title>
        <authorList>
            <person name="Safronova V.I."/>
            <person name="Kuznetsova I.G."/>
            <person name="Sazanova A.L."/>
            <person name="Belimov A."/>
            <person name="Andronov E."/>
            <person name="Osledkin Y.S."/>
            <person name="Onishchuk O.P."/>
            <person name="Kurchak O.N."/>
            <person name="Shaposhnikov A.I."/>
            <person name="Willems A."/>
            <person name="Tikhonovich I.A."/>
        </authorList>
    </citation>
    <scope>NUCLEOTIDE SEQUENCE [LARGE SCALE GENOMIC DNA]</scope>
    <source>
        <strain evidence="2">V5/3M</strain>
        <plasmid evidence="2">unnamed2</plasmid>
    </source>
</reference>
<dbReference type="SUPFAM" id="SSF51338">
    <property type="entry name" value="Composite domain of metallo-dependent hydrolases"/>
    <property type="match status" value="1"/>
</dbReference>
<dbReference type="AlphaFoldDB" id="A0A1B2EWP6"/>
<dbReference type="PANTHER" id="PTHR43668:SF2">
    <property type="entry name" value="ALLANTOINASE"/>
    <property type="match status" value="1"/>
</dbReference>
<gene>
    <name evidence="2" type="ORF">BB934_39960</name>
</gene>
<dbReference type="GO" id="GO:0006145">
    <property type="term" value="P:purine nucleobase catabolic process"/>
    <property type="evidence" value="ECO:0007669"/>
    <property type="project" value="TreeGrafter"/>
</dbReference>
<dbReference type="Gene3D" id="3.20.20.140">
    <property type="entry name" value="Metal-dependent hydrolases"/>
    <property type="match status" value="1"/>
</dbReference>
<dbReference type="InterPro" id="IPR006680">
    <property type="entry name" value="Amidohydro-rel"/>
</dbReference>
<name>A0A1B2EWP6_9HYPH</name>
<accession>A0A1B2EWP6</accession>
<keyword evidence="2" id="KW-0614">Plasmid</keyword>
<dbReference type="KEGG" id="moc:BB934_39960"/>
<dbReference type="InterPro" id="IPR011059">
    <property type="entry name" value="Metal-dep_hydrolase_composite"/>
</dbReference>
<evidence type="ECO:0000259" key="1">
    <source>
        <dbReference type="Pfam" id="PF01979"/>
    </source>
</evidence>
<protein>
    <submittedName>
        <fullName evidence="2">Dihydroorotase</fullName>
    </submittedName>
</protein>
<dbReference type="Gene3D" id="2.30.40.10">
    <property type="entry name" value="Urease, subunit C, domain 1"/>
    <property type="match status" value="1"/>
</dbReference>
<dbReference type="SUPFAM" id="SSF51556">
    <property type="entry name" value="Metallo-dependent hydrolases"/>
    <property type="match status" value="1"/>
</dbReference>
<proteinExistence type="predicted"/>
<feature type="domain" description="Amidohydrolase-related" evidence="1">
    <location>
        <begin position="51"/>
        <end position="427"/>
    </location>
</feature>